<evidence type="ECO:0000313" key="5">
    <source>
        <dbReference type="EMBL" id="AQV96828.1"/>
    </source>
</evidence>
<dbReference type="SUPFAM" id="SSF48452">
    <property type="entry name" value="TPR-like"/>
    <property type="match status" value="1"/>
</dbReference>
<organism evidence="5 6">
    <name type="scientific">Cupriavidus necator</name>
    <name type="common">Alcaligenes eutrophus</name>
    <name type="synonym">Ralstonia eutropha</name>
    <dbReference type="NCBI Taxonomy" id="106590"/>
    <lineage>
        <taxon>Bacteria</taxon>
        <taxon>Pseudomonadati</taxon>
        <taxon>Pseudomonadota</taxon>
        <taxon>Betaproteobacteria</taxon>
        <taxon>Burkholderiales</taxon>
        <taxon>Burkholderiaceae</taxon>
        <taxon>Cupriavidus</taxon>
    </lineage>
</organism>
<dbReference type="PANTHER" id="PTHR16263">
    <property type="entry name" value="TETRATRICOPEPTIDE REPEAT PROTEIN 38"/>
    <property type="match status" value="1"/>
</dbReference>
<keyword evidence="3" id="KW-0677">Repeat</keyword>
<sequence length="401" mass="43549">MIDARTGRPLTTDRPEAVERYLLAVDRILGSEAGAAEALDQALALDGNFALALAARHMLAKDSNAADADLFKERALLAARAALPWERAHISALFGLLEDPYTNLAATEAYIAANPSDLLVISQLCGYLIFYGGARKLARVLNIMESVDPSLRDDWAWLARLGFAASEAGDQDRGRALVERALRQRPQAPYVIHSYAHVLHDQGEPGESLELLGAWLNEHRSSAEGGAMYGHVQWHLALAEWQLGLTEQAWQRYERYCAPEATRCGPVLTLADCGGFLLREYLRTGTTRPISAAVSALSERFNAMLSHPFIALHLAGIQASAGDIAALEQSKAAITAREPSDQTRLSLRLVDAVSQFARGQYAEAADTLSQISADQRVGVGGSRVERILIDLLETRAVELAA</sequence>
<keyword evidence="4" id="KW-0802">TPR repeat</keyword>
<dbReference type="PANTHER" id="PTHR16263:SF4">
    <property type="entry name" value="TETRATRICOPEPTIDE REPEAT PROTEIN 38"/>
    <property type="match status" value="1"/>
</dbReference>
<dbReference type="AlphaFoldDB" id="A0A1U9UVV3"/>
<dbReference type="EMBL" id="CP017758">
    <property type="protein sequence ID" value="AQV96828.1"/>
    <property type="molecule type" value="Genomic_DNA"/>
</dbReference>
<evidence type="ECO:0000313" key="6">
    <source>
        <dbReference type="Proteomes" id="UP000189627"/>
    </source>
</evidence>
<protein>
    <recommendedName>
        <fullName evidence="2">Tetratricopeptide repeat protein 38</fullName>
    </recommendedName>
</protein>
<dbReference type="KEGG" id="cuh:BJN34_23490"/>
<dbReference type="Proteomes" id="UP000189627">
    <property type="component" value="Chromosome 2"/>
</dbReference>
<dbReference type="Gene3D" id="1.25.40.10">
    <property type="entry name" value="Tetratricopeptide repeat domain"/>
    <property type="match status" value="1"/>
</dbReference>
<reference evidence="6" key="1">
    <citation type="submission" date="2017-02" db="EMBL/GenBank/DDBJ databases">
        <title>Complete genome sequence of Cupriavidus necator strain NH9, a 3-chlorobenzoate degrader.</title>
        <authorList>
            <person name="Moriuchi R."/>
            <person name="Dohra H."/>
            <person name="Ogawa N."/>
        </authorList>
    </citation>
    <scope>NUCLEOTIDE SEQUENCE [LARGE SCALE GENOMIC DNA]</scope>
    <source>
        <strain evidence="6">NH9</strain>
    </source>
</reference>
<dbReference type="InterPro" id="IPR011990">
    <property type="entry name" value="TPR-like_helical_dom_sf"/>
</dbReference>
<evidence type="ECO:0000256" key="3">
    <source>
        <dbReference type="ARBA" id="ARBA00022737"/>
    </source>
</evidence>
<gene>
    <name evidence="5" type="ORF">BJN34_23490</name>
</gene>
<dbReference type="InterPro" id="IPR033891">
    <property type="entry name" value="TTC38"/>
</dbReference>
<comment type="similarity">
    <text evidence="1">Belongs to the TTC38 family.</text>
</comment>
<evidence type="ECO:0000256" key="4">
    <source>
        <dbReference type="ARBA" id="ARBA00022803"/>
    </source>
</evidence>
<dbReference type="RefSeq" id="WP_234825109.1">
    <property type="nucleotide sequence ID" value="NZ_CP017758.1"/>
</dbReference>
<accession>A0A1U9UVV3</accession>
<evidence type="ECO:0000256" key="2">
    <source>
        <dbReference type="ARBA" id="ARBA00019992"/>
    </source>
</evidence>
<name>A0A1U9UVV3_CUPNE</name>
<proteinExistence type="inferred from homology"/>
<evidence type="ECO:0000256" key="1">
    <source>
        <dbReference type="ARBA" id="ARBA00005857"/>
    </source>
</evidence>